<dbReference type="FunFam" id="1.20.81.30:FF:000001">
    <property type="entry name" value="Type II secretion system protein F"/>
    <property type="match status" value="2"/>
</dbReference>
<keyword evidence="6" id="KW-0997">Cell inner membrane</keyword>
<dbReference type="Gene3D" id="1.20.81.30">
    <property type="entry name" value="Type II secretion system (T2SS), domain F"/>
    <property type="match status" value="2"/>
</dbReference>
<dbReference type="PRINTS" id="PR00812">
    <property type="entry name" value="BCTERIALGSPF"/>
</dbReference>
<evidence type="ECO:0000313" key="17">
    <source>
        <dbReference type="EMBL" id="OUL57394.1"/>
    </source>
</evidence>
<dbReference type="Pfam" id="PF00482">
    <property type="entry name" value="T2SSF"/>
    <property type="match status" value="2"/>
</dbReference>
<evidence type="ECO:0000256" key="12">
    <source>
        <dbReference type="ARBA" id="ARBA00023136"/>
    </source>
</evidence>
<dbReference type="AlphaFoldDB" id="A0A244CP68"/>
<accession>A0A244CP68</accession>
<dbReference type="GO" id="GO:0015627">
    <property type="term" value="C:type II protein secretion system complex"/>
    <property type="evidence" value="ECO:0007669"/>
    <property type="project" value="InterPro"/>
</dbReference>
<comment type="caution">
    <text evidence="17">The sequence shown here is derived from an EMBL/GenBank/DDBJ whole genome shotgun (WGS) entry which is preliminary data.</text>
</comment>
<evidence type="ECO:0000256" key="6">
    <source>
        <dbReference type="ARBA" id="ARBA00022519"/>
    </source>
</evidence>
<keyword evidence="5" id="KW-1003">Cell membrane</keyword>
<dbReference type="EMBL" id="MWPV01000004">
    <property type="protein sequence ID" value="OUL57394.1"/>
    <property type="molecule type" value="Genomic_DNA"/>
</dbReference>
<evidence type="ECO:0000259" key="16">
    <source>
        <dbReference type="Pfam" id="PF00482"/>
    </source>
</evidence>
<organism evidence="17 18">
    <name type="scientific">Pseudoalteromonas ulvae</name>
    <dbReference type="NCBI Taxonomy" id="107327"/>
    <lineage>
        <taxon>Bacteria</taxon>
        <taxon>Pseudomonadati</taxon>
        <taxon>Pseudomonadota</taxon>
        <taxon>Gammaproteobacteria</taxon>
        <taxon>Alteromonadales</taxon>
        <taxon>Pseudoalteromonadaceae</taxon>
        <taxon>Pseudoalteromonas</taxon>
    </lineage>
</organism>
<keyword evidence="4 14" id="KW-0813">Transport</keyword>
<keyword evidence="11 15" id="KW-1133">Transmembrane helix</keyword>
<feature type="domain" description="Type II secretion system protein GspF" evidence="16">
    <location>
        <begin position="71"/>
        <end position="193"/>
    </location>
</feature>
<feature type="transmembrane region" description="Helical" evidence="15">
    <location>
        <begin position="169"/>
        <end position="192"/>
    </location>
</feature>
<comment type="function">
    <text evidence="1">Component of the type II secretion system inner membrane complex required for the energy-dependent secretion of extracellular factors such as proteases and toxins from the periplasm.</text>
</comment>
<dbReference type="InterPro" id="IPR001992">
    <property type="entry name" value="T2SS_GspF/T4SS_PilC_CS"/>
</dbReference>
<evidence type="ECO:0000256" key="8">
    <source>
        <dbReference type="ARBA" id="ARBA00022723"/>
    </source>
</evidence>
<name>A0A244CP68_PSEDV</name>
<dbReference type="Proteomes" id="UP000194841">
    <property type="component" value="Unassembled WGS sequence"/>
</dbReference>
<evidence type="ECO:0000256" key="2">
    <source>
        <dbReference type="ARBA" id="ARBA00004429"/>
    </source>
</evidence>
<dbReference type="InterPro" id="IPR011850">
    <property type="entry name" value="T2SS_GspF"/>
</dbReference>
<dbReference type="NCBIfam" id="TIGR02120">
    <property type="entry name" value="GspF"/>
    <property type="match status" value="1"/>
</dbReference>
<evidence type="ECO:0000256" key="9">
    <source>
        <dbReference type="ARBA" id="ARBA00022837"/>
    </source>
</evidence>
<keyword evidence="18" id="KW-1185">Reference proteome</keyword>
<keyword evidence="10" id="KW-0653">Protein transport</keyword>
<dbReference type="GO" id="GO:0005886">
    <property type="term" value="C:plasma membrane"/>
    <property type="evidence" value="ECO:0007669"/>
    <property type="project" value="UniProtKB-SubCell"/>
</dbReference>
<gene>
    <name evidence="17" type="ORF">B1199_14610</name>
</gene>
<evidence type="ECO:0000256" key="4">
    <source>
        <dbReference type="ARBA" id="ARBA00022448"/>
    </source>
</evidence>
<dbReference type="InterPro" id="IPR042094">
    <property type="entry name" value="T2SS_GspF_sf"/>
</dbReference>
<evidence type="ECO:0000256" key="15">
    <source>
        <dbReference type="SAM" id="Phobius"/>
    </source>
</evidence>
<feature type="transmembrane region" description="Helical" evidence="15">
    <location>
        <begin position="212"/>
        <end position="238"/>
    </location>
</feature>
<keyword evidence="8" id="KW-0479">Metal-binding</keyword>
<dbReference type="InterPro" id="IPR003004">
    <property type="entry name" value="GspF/PilC"/>
</dbReference>
<dbReference type="PANTHER" id="PTHR30012:SF0">
    <property type="entry name" value="TYPE II SECRETION SYSTEM PROTEIN F-RELATED"/>
    <property type="match status" value="1"/>
</dbReference>
<dbReference type="InterPro" id="IPR018076">
    <property type="entry name" value="T2SS_GspF_dom"/>
</dbReference>
<dbReference type="RefSeq" id="WP_086744851.1">
    <property type="nucleotide sequence ID" value="NZ_MWPV01000004.1"/>
</dbReference>
<evidence type="ECO:0000256" key="14">
    <source>
        <dbReference type="RuleBase" id="RU003923"/>
    </source>
</evidence>
<evidence type="ECO:0000256" key="11">
    <source>
        <dbReference type="ARBA" id="ARBA00022989"/>
    </source>
</evidence>
<dbReference type="PROSITE" id="PS00874">
    <property type="entry name" value="T2SP_F"/>
    <property type="match status" value="1"/>
</dbReference>
<evidence type="ECO:0000256" key="10">
    <source>
        <dbReference type="ARBA" id="ARBA00022927"/>
    </source>
</evidence>
<dbReference type="OrthoDB" id="9805682at2"/>
<feature type="transmembrane region" description="Helical" evidence="15">
    <location>
        <begin position="376"/>
        <end position="397"/>
    </location>
</feature>
<evidence type="ECO:0000256" key="13">
    <source>
        <dbReference type="ARBA" id="ARBA00030750"/>
    </source>
</evidence>
<dbReference type="PANTHER" id="PTHR30012">
    <property type="entry name" value="GENERAL SECRETION PATHWAY PROTEIN"/>
    <property type="match status" value="1"/>
</dbReference>
<protein>
    <recommendedName>
        <fullName evidence="13">General secretion pathway protein F</fullName>
    </recommendedName>
</protein>
<dbReference type="GO" id="GO:0015628">
    <property type="term" value="P:protein secretion by the type II secretion system"/>
    <property type="evidence" value="ECO:0007669"/>
    <property type="project" value="InterPro"/>
</dbReference>
<evidence type="ECO:0000256" key="3">
    <source>
        <dbReference type="ARBA" id="ARBA00005745"/>
    </source>
</evidence>
<keyword evidence="12 15" id="KW-0472">Membrane</keyword>
<comment type="subcellular location">
    <subcellularLocation>
        <location evidence="2 14">Cell inner membrane</location>
        <topology evidence="2 14">Multi-pass membrane protein</topology>
    </subcellularLocation>
</comment>
<evidence type="ECO:0000256" key="7">
    <source>
        <dbReference type="ARBA" id="ARBA00022692"/>
    </source>
</evidence>
<dbReference type="GO" id="GO:0046872">
    <property type="term" value="F:metal ion binding"/>
    <property type="evidence" value="ECO:0007669"/>
    <property type="project" value="UniProtKB-KW"/>
</dbReference>
<evidence type="ECO:0000313" key="18">
    <source>
        <dbReference type="Proteomes" id="UP000194841"/>
    </source>
</evidence>
<comment type="similarity">
    <text evidence="3 14">Belongs to the GSP F family.</text>
</comment>
<sequence>MAAFEYKALDKKGKTKKGILEADTAKQIRQMLREQGMTPLEINQAADQEKAQARQGLFKTSISTSDLALITRQLATLIQSALPVEAAVLAVAEQSEKPRLKRMLMAVRSKVVEGYSLADGLAEFPHIFDNLFRSMVAAGEKSGHLDQVLNRLADYTEQRQHMRSQITQAMVYPTVLVVFAIGIVAILLGTVVPKILKTFEKSKQALPWTTEWVMAASHFVQNYWMISLIVIVAMVVGIKQALKKPKVRYWYDSQLLTLPGIGKVARGVNTARFARTLSILSSSAVPLLEGMRISGQVLSNSRIREAVAGASTRVSEGASLRASLTETKLFPPMMLHMISSGEKSGELEQMLERAADNQDREFETLVSVSLKLLEPAMIAGMAVIVLFIVMAILQPIMAMNKAIGL</sequence>
<reference evidence="17 18" key="1">
    <citation type="submission" date="2017-02" db="EMBL/GenBank/DDBJ databases">
        <title>Pseudoalteromonas ulvae TC14 Genome.</title>
        <authorList>
            <person name="Molmeret M."/>
        </authorList>
    </citation>
    <scope>NUCLEOTIDE SEQUENCE [LARGE SCALE GENOMIC DNA]</scope>
    <source>
        <strain evidence="17">TC14</strain>
    </source>
</reference>
<evidence type="ECO:0000256" key="1">
    <source>
        <dbReference type="ARBA" id="ARBA00002684"/>
    </source>
</evidence>
<keyword evidence="7 14" id="KW-0812">Transmembrane</keyword>
<feature type="domain" description="Type II secretion system protein GspF" evidence="16">
    <location>
        <begin position="273"/>
        <end position="395"/>
    </location>
</feature>
<keyword evidence="9" id="KW-0106">Calcium</keyword>
<evidence type="ECO:0000256" key="5">
    <source>
        <dbReference type="ARBA" id="ARBA00022475"/>
    </source>
</evidence>
<proteinExistence type="inferred from homology"/>